<name>A0A6I4UKQ6_9SPHN</name>
<evidence type="ECO:0000256" key="4">
    <source>
        <dbReference type="PROSITE-ProRule" id="PRU00335"/>
    </source>
</evidence>
<comment type="caution">
    <text evidence="7">The sequence shown here is derived from an EMBL/GenBank/DDBJ whole genome shotgun (WGS) entry which is preliminary data.</text>
</comment>
<dbReference type="InterPro" id="IPR001647">
    <property type="entry name" value="HTH_TetR"/>
</dbReference>
<reference evidence="6 9" key="2">
    <citation type="submission" date="2020-08" db="EMBL/GenBank/DDBJ databases">
        <title>Genomic Encyclopedia of Type Strains, Phase IV (KMG-IV): sequencing the most valuable type-strain genomes for metagenomic binning, comparative biology and taxonomic classification.</title>
        <authorList>
            <person name="Goeker M."/>
        </authorList>
    </citation>
    <scope>NUCLEOTIDE SEQUENCE [LARGE SCALE GENOMIC DNA]</scope>
    <source>
        <strain evidence="6 9">DSM 8510</strain>
    </source>
</reference>
<keyword evidence="2 4" id="KW-0238">DNA-binding</keyword>
<dbReference type="InterPro" id="IPR050109">
    <property type="entry name" value="HTH-type_TetR-like_transc_reg"/>
</dbReference>
<keyword evidence="3" id="KW-0804">Transcription</keyword>
<organism evidence="7 8">
    <name type="scientific">Erythrobacter ramosus</name>
    <dbReference type="NCBI Taxonomy" id="35811"/>
    <lineage>
        <taxon>Bacteria</taxon>
        <taxon>Pseudomonadati</taxon>
        <taxon>Pseudomonadota</taxon>
        <taxon>Alphaproteobacteria</taxon>
        <taxon>Sphingomonadales</taxon>
        <taxon>Erythrobacteraceae</taxon>
        <taxon>Erythrobacter/Porphyrobacter group</taxon>
        <taxon>Erythrobacter</taxon>
    </lineage>
</organism>
<reference evidence="7 8" key="1">
    <citation type="submission" date="2019-12" db="EMBL/GenBank/DDBJ databases">
        <title>Genomic-based taxomic classification of the family Erythrobacteraceae.</title>
        <authorList>
            <person name="Xu L."/>
        </authorList>
    </citation>
    <scope>NUCLEOTIDE SEQUENCE [LARGE SCALE GENOMIC DNA]</scope>
    <source>
        <strain evidence="7 8">JCM 10282</strain>
    </source>
</reference>
<evidence type="ECO:0000256" key="1">
    <source>
        <dbReference type="ARBA" id="ARBA00023015"/>
    </source>
</evidence>
<evidence type="ECO:0000256" key="3">
    <source>
        <dbReference type="ARBA" id="ARBA00023163"/>
    </source>
</evidence>
<evidence type="ECO:0000313" key="6">
    <source>
        <dbReference type="EMBL" id="MBB3776664.1"/>
    </source>
</evidence>
<protein>
    <submittedName>
        <fullName evidence="6">AcrR family transcriptional regulator</fullName>
    </submittedName>
    <submittedName>
        <fullName evidence="7">TetR family transcriptional regulator</fullName>
    </submittedName>
</protein>
<dbReference type="EMBL" id="WTYB01000003">
    <property type="protein sequence ID" value="MXP39520.1"/>
    <property type="molecule type" value="Genomic_DNA"/>
</dbReference>
<dbReference type="OrthoDB" id="9795011at2"/>
<evidence type="ECO:0000313" key="7">
    <source>
        <dbReference type="EMBL" id="MXP39520.1"/>
    </source>
</evidence>
<accession>A0A6I4UKQ6</accession>
<evidence type="ECO:0000313" key="8">
    <source>
        <dbReference type="Proteomes" id="UP000430021"/>
    </source>
</evidence>
<dbReference type="InterPro" id="IPR009057">
    <property type="entry name" value="Homeodomain-like_sf"/>
</dbReference>
<dbReference type="Pfam" id="PF00440">
    <property type="entry name" value="TetR_N"/>
    <property type="match status" value="1"/>
</dbReference>
<dbReference type="PANTHER" id="PTHR30055:SF234">
    <property type="entry name" value="HTH-TYPE TRANSCRIPTIONAL REGULATOR BETI"/>
    <property type="match status" value="1"/>
</dbReference>
<dbReference type="Proteomes" id="UP000430021">
    <property type="component" value="Unassembled WGS sequence"/>
</dbReference>
<dbReference type="Pfam" id="PF13305">
    <property type="entry name" value="TetR_C_33"/>
    <property type="match status" value="1"/>
</dbReference>
<dbReference type="InterPro" id="IPR025996">
    <property type="entry name" value="MT1864/Rv1816-like_C"/>
</dbReference>
<proteinExistence type="predicted"/>
<feature type="DNA-binding region" description="H-T-H motif" evidence="4">
    <location>
        <begin position="34"/>
        <end position="53"/>
    </location>
</feature>
<evidence type="ECO:0000313" key="9">
    <source>
        <dbReference type="Proteomes" id="UP000548685"/>
    </source>
</evidence>
<dbReference type="GO" id="GO:0000976">
    <property type="term" value="F:transcription cis-regulatory region binding"/>
    <property type="evidence" value="ECO:0007669"/>
    <property type="project" value="TreeGrafter"/>
</dbReference>
<dbReference type="RefSeq" id="WP_160761678.1">
    <property type="nucleotide sequence ID" value="NZ_BAAADZ010000011.1"/>
</dbReference>
<dbReference type="InterPro" id="IPR036271">
    <property type="entry name" value="Tet_transcr_reg_TetR-rel_C_sf"/>
</dbReference>
<dbReference type="GO" id="GO:0003700">
    <property type="term" value="F:DNA-binding transcription factor activity"/>
    <property type="evidence" value="ECO:0007669"/>
    <property type="project" value="TreeGrafter"/>
</dbReference>
<dbReference type="Gene3D" id="1.10.357.10">
    <property type="entry name" value="Tetracycline Repressor, domain 2"/>
    <property type="match status" value="1"/>
</dbReference>
<keyword evidence="9" id="KW-1185">Reference proteome</keyword>
<sequence length="195" mass="20715">MSRALTDDDLARFQAQLCDVAEVMFAERGAEQVSIRQIAAALGVSPMTPYRYFASRDDILAAVRIRGFERFAGQLEAAYTATPGDAAAKAAAAGRAYLDFALSNANTYRLMFEQHQQEDGSDSALGRAVARARATLSVYGDGLIGSGMAEAEARALELLIWSTLHGAVTLELAGTTPPGSARQTLALLGRLGMRA</sequence>
<dbReference type="SUPFAM" id="SSF48498">
    <property type="entry name" value="Tetracyclin repressor-like, C-terminal domain"/>
    <property type="match status" value="1"/>
</dbReference>
<dbReference type="PROSITE" id="PS50977">
    <property type="entry name" value="HTH_TETR_2"/>
    <property type="match status" value="1"/>
</dbReference>
<feature type="domain" description="HTH tetR-type" evidence="5">
    <location>
        <begin position="11"/>
        <end position="71"/>
    </location>
</feature>
<dbReference type="EMBL" id="JACICE010000003">
    <property type="protein sequence ID" value="MBB3776664.1"/>
    <property type="molecule type" value="Genomic_DNA"/>
</dbReference>
<dbReference type="PANTHER" id="PTHR30055">
    <property type="entry name" value="HTH-TYPE TRANSCRIPTIONAL REGULATOR RUTR"/>
    <property type="match status" value="1"/>
</dbReference>
<dbReference type="SUPFAM" id="SSF46689">
    <property type="entry name" value="Homeodomain-like"/>
    <property type="match status" value="1"/>
</dbReference>
<evidence type="ECO:0000256" key="2">
    <source>
        <dbReference type="ARBA" id="ARBA00023125"/>
    </source>
</evidence>
<dbReference type="AlphaFoldDB" id="A0A6I4UKQ6"/>
<dbReference type="PRINTS" id="PR00455">
    <property type="entry name" value="HTHTETR"/>
</dbReference>
<gene>
    <name evidence="6" type="ORF">FHS52_002656</name>
    <name evidence="7" type="ORF">GRI59_13000</name>
</gene>
<dbReference type="Proteomes" id="UP000548685">
    <property type="component" value="Unassembled WGS sequence"/>
</dbReference>
<evidence type="ECO:0000259" key="5">
    <source>
        <dbReference type="PROSITE" id="PS50977"/>
    </source>
</evidence>
<keyword evidence="1" id="KW-0805">Transcription regulation</keyword>